<evidence type="ECO:0000259" key="3">
    <source>
        <dbReference type="Pfam" id="PF03763"/>
    </source>
</evidence>
<organism evidence="5 6">
    <name type="scientific">Eruca vesicaria subsp. sativa</name>
    <name type="common">Garden rocket</name>
    <name type="synonym">Eruca sativa</name>
    <dbReference type="NCBI Taxonomy" id="29727"/>
    <lineage>
        <taxon>Eukaryota</taxon>
        <taxon>Viridiplantae</taxon>
        <taxon>Streptophyta</taxon>
        <taxon>Embryophyta</taxon>
        <taxon>Tracheophyta</taxon>
        <taxon>Spermatophyta</taxon>
        <taxon>Magnoliopsida</taxon>
        <taxon>eudicotyledons</taxon>
        <taxon>Gunneridae</taxon>
        <taxon>Pentapetalae</taxon>
        <taxon>rosids</taxon>
        <taxon>malvids</taxon>
        <taxon>Brassicales</taxon>
        <taxon>Brassicaceae</taxon>
        <taxon>Brassiceae</taxon>
        <taxon>Eruca</taxon>
    </lineage>
</organism>
<evidence type="ECO:0000313" key="5">
    <source>
        <dbReference type="EMBL" id="CAH8389147.1"/>
    </source>
</evidence>
<protein>
    <recommendedName>
        <fullName evidence="7">Remorin</fullName>
    </recommendedName>
</protein>
<gene>
    <name evidence="5" type="ORF">ERUC_LOCUS41630</name>
</gene>
<feature type="region of interest" description="Disordered" evidence="2">
    <location>
        <begin position="1"/>
        <end position="21"/>
    </location>
</feature>
<dbReference type="Proteomes" id="UP001642260">
    <property type="component" value="Unassembled WGS sequence"/>
</dbReference>
<dbReference type="AlphaFoldDB" id="A0ABC8M0D1"/>
<dbReference type="PANTHER" id="PTHR31775:SF31">
    <property type="entry name" value="REMORIN-LIKE"/>
    <property type="match status" value="1"/>
</dbReference>
<proteinExistence type="inferred from homology"/>
<feature type="region of interest" description="Disordered" evidence="2">
    <location>
        <begin position="35"/>
        <end position="73"/>
    </location>
</feature>
<evidence type="ECO:0000259" key="4">
    <source>
        <dbReference type="Pfam" id="PF03766"/>
    </source>
</evidence>
<dbReference type="InterPro" id="IPR005516">
    <property type="entry name" value="Remorin_C"/>
</dbReference>
<feature type="domain" description="Remorin C-terminal" evidence="3">
    <location>
        <begin position="79"/>
        <end position="183"/>
    </location>
</feature>
<accession>A0ABC8M0D1</accession>
<evidence type="ECO:0000313" key="6">
    <source>
        <dbReference type="Proteomes" id="UP001642260"/>
    </source>
</evidence>
<keyword evidence="6" id="KW-1185">Reference proteome</keyword>
<evidence type="ECO:0000256" key="1">
    <source>
        <dbReference type="ARBA" id="ARBA00005711"/>
    </source>
</evidence>
<dbReference type="InterPro" id="IPR005518">
    <property type="entry name" value="Remorin_N"/>
</dbReference>
<feature type="domain" description="Remorin N-terminal" evidence="4">
    <location>
        <begin position="24"/>
        <end position="75"/>
    </location>
</feature>
<evidence type="ECO:0008006" key="7">
    <source>
        <dbReference type="Google" id="ProtNLM"/>
    </source>
</evidence>
<dbReference type="EMBL" id="CAKOAT010819599">
    <property type="protein sequence ID" value="CAH8389147.1"/>
    <property type="molecule type" value="Genomic_DNA"/>
</dbReference>
<sequence>MVEEQKITLETESPGPATVPAEVAKDVNEEKIQYPHVQQDSDDSEALAIVEKTVEPAPKKSSSGSQDRDVKLADLSKEKKLSFAKAWEDREKSKAENKAEKNISDVLAWENNKKAVVESQQKKFEEQLLNKKAEHAEKMNNKVAAIHKEAEERRAMVEAKFGEDILNAEETAAKYRATGIVPKTTWGCF</sequence>
<evidence type="ECO:0000256" key="2">
    <source>
        <dbReference type="SAM" id="MobiDB-lite"/>
    </source>
</evidence>
<comment type="caution">
    <text evidence="5">The sequence shown here is derived from an EMBL/GenBank/DDBJ whole genome shotgun (WGS) entry which is preliminary data.</text>
</comment>
<reference evidence="5 6" key="1">
    <citation type="submission" date="2022-03" db="EMBL/GenBank/DDBJ databases">
        <authorList>
            <person name="Macdonald S."/>
            <person name="Ahmed S."/>
            <person name="Newling K."/>
        </authorList>
    </citation>
    <scope>NUCLEOTIDE SEQUENCE [LARGE SCALE GENOMIC DNA]</scope>
</reference>
<dbReference type="Pfam" id="PF03766">
    <property type="entry name" value="Remorin_N"/>
    <property type="match status" value="1"/>
</dbReference>
<dbReference type="Pfam" id="PF03763">
    <property type="entry name" value="Remorin_C"/>
    <property type="match status" value="1"/>
</dbReference>
<name>A0ABC8M0D1_ERUVS</name>
<comment type="similarity">
    <text evidence="1">Belongs to the remorin family.</text>
</comment>
<dbReference type="PANTHER" id="PTHR31775">
    <property type="entry name" value="OS02G0117200 PROTEIN"/>
    <property type="match status" value="1"/>
</dbReference>